<feature type="domain" description="GFO/IDH/MocA-like oxidoreductase" evidence="3">
    <location>
        <begin position="134"/>
        <end position="271"/>
    </location>
</feature>
<dbReference type="SUPFAM" id="SSF51735">
    <property type="entry name" value="NAD(P)-binding Rossmann-fold domains"/>
    <property type="match status" value="1"/>
</dbReference>
<dbReference type="Gene3D" id="3.30.360.10">
    <property type="entry name" value="Dihydrodipicolinate Reductase, domain 2"/>
    <property type="match status" value="1"/>
</dbReference>
<dbReference type="Proteomes" id="UP000515679">
    <property type="component" value="Chromosome"/>
</dbReference>
<feature type="domain" description="Gfo/Idh/MocA-like oxidoreductase N-terminal" evidence="2">
    <location>
        <begin position="6"/>
        <end position="115"/>
    </location>
</feature>
<accession>A0A7G5BWB6</accession>
<dbReference type="KEGG" id="cchl:FPL14_08615"/>
<sequence>MDRTVGIGIIGLGGMSRYHIEKLGEVEGVRIAALCDVSPQALVEVGALLEIPEGKRYASIESLINDPSVEGIVSVTPNDSHAVVLKACMEAGKPLFAEKPLTRTLEEAAEVLALYRACPIPILINFSYRNGPAFQLARKFVKEGKLGRINHLFVQYMQDWGSTVKNTPFLWRFDEAVTGTGVLGDLGSHMIDIAEYLTGSRMERLQAMLQTIVPERAHPRTGEAVTVLVDDFACFNAGFENGSVGVFQTSRNALGCGNQHEITLYGEAGTLHVSTLNDRQAVWTYPREDGSGTVTETIEVPEQEGLNPWREFASRIRGEREANPEFATLEDGYRNQLLLEAVVQAHRSGAIIKVEDV</sequence>
<dbReference type="InterPro" id="IPR050463">
    <property type="entry name" value="Gfo/Idh/MocA_oxidrdct_glycsds"/>
</dbReference>
<evidence type="ECO:0000259" key="3">
    <source>
        <dbReference type="Pfam" id="PF22725"/>
    </source>
</evidence>
<proteinExistence type="predicted"/>
<dbReference type="PANTHER" id="PTHR43818">
    <property type="entry name" value="BCDNA.GH03377"/>
    <property type="match status" value="1"/>
</dbReference>
<dbReference type="AlphaFoldDB" id="A0A7G5BWB6"/>
<keyword evidence="5" id="KW-1185">Reference proteome</keyword>
<dbReference type="Gene3D" id="3.40.50.720">
    <property type="entry name" value="NAD(P)-binding Rossmann-like Domain"/>
    <property type="match status" value="1"/>
</dbReference>
<gene>
    <name evidence="4" type="ORF">FPL14_08615</name>
</gene>
<evidence type="ECO:0000313" key="4">
    <source>
        <dbReference type="EMBL" id="QMV41250.1"/>
    </source>
</evidence>
<dbReference type="Pfam" id="PF01408">
    <property type="entry name" value="GFO_IDH_MocA"/>
    <property type="match status" value="1"/>
</dbReference>
<evidence type="ECO:0000256" key="1">
    <source>
        <dbReference type="ARBA" id="ARBA00023002"/>
    </source>
</evidence>
<dbReference type="SUPFAM" id="SSF55347">
    <property type="entry name" value="Glyceraldehyde-3-phosphate dehydrogenase-like, C-terminal domain"/>
    <property type="match status" value="1"/>
</dbReference>
<dbReference type="InterPro" id="IPR036291">
    <property type="entry name" value="NAD(P)-bd_dom_sf"/>
</dbReference>
<evidence type="ECO:0000313" key="5">
    <source>
        <dbReference type="Proteomes" id="UP000515679"/>
    </source>
</evidence>
<name>A0A7G5BWB6_9BACL</name>
<dbReference type="Pfam" id="PF22725">
    <property type="entry name" value="GFO_IDH_MocA_C3"/>
    <property type="match status" value="1"/>
</dbReference>
<evidence type="ECO:0000259" key="2">
    <source>
        <dbReference type="Pfam" id="PF01408"/>
    </source>
</evidence>
<protein>
    <submittedName>
        <fullName evidence="4">Gfo/Idh/MocA family oxidoreductase</fullName>
    </submittedName>
</protein>
<dbReference type="PANTHER" id="PTHR43818:SF11">
    <property type="entry name" value="BCDNA.GH03377"/>
    <property type="match status" value="1"/>
</dbReference>
<dbReference type="InterPro" id="IPR055170">
    <property type="entry name" value="GFO_IDH_MocA-like_dom"/>
</dbReference>
<dbReference type="RefSeq" id="WP_182302608.1">
    <property type="nucleotide sequence ID" value="NZ_CP041969.1"/>
</dbReference>
<reference evidence="4 5" key="1">
    <citation type="submission" date="2019-07" db="EMBL/GenBank/DDBJ databases">
        <authorList>
            <person name="Kim J.K."/>
            <person name="Cheong H.-M."/>
            <person name="Choi Y."/>
            <person name="Hwang K.J."/>
            <person name="Lee S."/>
            <person name="Choi C."/>
        </authorList>
    </citation>
    <scope>NUCLEOTIDE SEQUENCE [LARGE SCALE GENOMIC DNA]</scope>
    <source>
        <strain evidence="4 5">KS 22</strain>
    </source>
</reference>
<dbReference type="EMBL" id="CP041969">
    <property type="protein sequence ID" value="QMV41250.1"/>
    <property type="molecule type" value="Genomic_DNA"/>
</dbReference>
<keyword evidence="1" id="KW-0560">Oxidoreductase</keyword>
<dbReference type="GO" id="GO:0016491">
    <property type="term" value="F:oxidoreductase activity"/>
    <property type="evidence" value="ECO:0007669"/>
    <property type="project" value="UniProtKB-KW"/>
</dbReference>
<organism evidence="4 5">
    <name type="scientific">Cohnella cholangitidis</name>
    <dbReference type="NCBI Taxonomy" id="2598458"/>
    <lineage>
        <taxon>Bacteria</taxon>
        <taxon>Bacillati</taxon>
        <taxon>Bacillota</taxon>
        <taxon>Bacilli</taxon>
        <taxon>Bacillales</taxon>
        <taxon>Paenibacillaceae</taxon>
        <taxon>Cohnella</taxon>
    </lineage>
</organism>
<dbReference type="InterPro" id="IPR000683">
    <property type="entry name" value="Gfo/Idh/MocA-like_OxRdtase_N"/>
</dbReference>
<dbReference type="GO" id="GO:0000166">
    <property type="term" value="F:nucleotide binding"/>
    <property type="evidence" value="ECO:0007669"/>
    <property type="project" value="InterPro"/>
</dbReference>